<dbReference type="EMBL" id="MU839840">
    <property type="protein sequence ID" value="KAK1752233.1"/>
    <property type="molecule type" value="Genomic_DNA"/>
</dbReference>
<keyword evidence="2" id="KW-0812">Transmembrane</keyword>
<name>A0AAJ0F6D3_9PEZI</name>
<evidence type="ECO:0000256" key="1">
    <source>
        <dbReference type="SAM" id="MobiDB-lite"/>
    </source>
</evidence>
<dbReference type="AlphaFoldDB" id="A0AAJ0F6D3"/>
<accession>A0AAJ0F6D3</accession>
<dbReference type="InterPro" id="IPR021840">
    <property type="entry name" value="DUF3433"/>
</dbReference>
<feature type="region of interest" description="Disordered" evidence="1">
    <location>
        <begin position="370"/>
        <end position="395"/>
    </location>
</feature>
<dbReference type="PANTHER" id="PTHR37544">
    <property type="entry name" value="SPRAY-RELATED"/>
    <property type="match status" value="1"/>
</dbReference>
<evidence type="ECO:0000256" key="2">
    <source>
        <dbReference type="SAM" id="Phobius"/>
    </source>
</evidence>
<feature type="transmembrane region" description="Helical" evidence="2">
    <location>
        <begin position="678"/>
        <end position="696"/>
    </location>
</feature>
<keyword evidence="2" id="KW-0472">Membrane</keyword>
<dbReference type="Proteomes" id="UP001239445">
    <property type="component" value="Unassembled WGS sequence"/>
</dbReference>
<feature type="region of interest" description="Disordered" evidence="1">
    <location>
        <begin position="64"/>
        <end position="101"/>
    </location>
</feature>
<organism evidence="3 4">
    <name type="scientific">Echria macrotheca</name>
    <dbReference type="NCBI Taxonomy" id="438768"/>
    <lineage>
        <taxon>Eukaryota</taxon>
        <taxon>Fungi</taxon>
        <taxon>Dikarya</taxon>
        <taxon>Ascomycota</taxon>
        <taxon>Pezizomycotina</taxon>
        <taxon>Sordariomycetes</taxon>
        <taxon>Sordariomycetidae</taxon>
        <taxon>Sordariales</taxon>
        <taxon>Schizotheciaceae</taxon>
        <taxon>Echria</taxon>
    </lineage>
</organism>
<evidence type="ECO:0000313" key="4">
    <source>
        <dbReference type="Proteomes" id="UP001239445"/>
    </source>
</evidence>
<keyword evidence="2" id="KW-1133">Transmembrane helix</keyword>
<dbReference type="Pfam" id="PF11915">
    <property type="entry name" value="DUF3433"/>
    <property type="match status" value="1"/>
</dbReference>
<comment type="caution">
    <text evidence="3">The sequence shown here is derived from an EMBL/GenBank/DDBJ whole genome shotgun (WGS) entry which is preliminary data.</text>
</comment>
<reference evidence="3" key="1">
    <citation type="submission" date="2023-06" db="EMBL/GenBank/DDBJ databases">
        <title>Genome-scale phylogeny and comparative genomics of the fungal order Sordariales.</title>
        <authorList>
            <consortium name="Lawrence Berkeley National Laboratory"/>
            <person name="Hensen N."/>
            <person name="Bonometti L."/>
            <person name="Westerberg I."/>
            <person name="Brannstrom I.O."/>
            <person name="Guillou S."/>
            <person name="Cros-Aarteil S."/>
            <person name="Calhoun S."/>
            <person name="Haridas S."/>
            <person name="Kuo A."/>
            <person name="Mondo S."/>
            <person name="Pangilinan J."/>
            <person name="Riley R."/>
            <person name="Labutti K."/>
            <person name="Andreopoulos B."/>
            <person name="Lipzen A."/>
            <person name="Chen C."/>
            <person name="Yanf M."/>
            <person name="Daum C."/>
            <person name="Ng V."/>
            <person name="Clum A."/>
            <person name="Steindorff A."/>
            <person name="Ohm R."/>
            <person name="Martin F."/>
            <person name="Silar P."/>
            <person name="Natvig D."/>
            <person name="Lalanne C."/>
            <person name="Gautier V."/>
            <person name="Ament-Velasquez S.L."/>
            <person name="Kruys A."/>
            <person name="Hutchinson M.I."/>
            <person name="Powell A.J."/>
            <person name="Barry K."/>
            <person name="Miller A.N."/>
            <person name="Grigoriev I.V."/>
            <person name="Debuchy R."/>
            <person name="Gladieux P."/>
            <person name="Thoren M.H."/>
            <person name="Johannesson H."/>
        </authorList>
    </citation>
    <scope>NUCLEOTIDE SEQUENCE</scope>
    <source>
        <strain evidence="3">PSN4</strain>
    </source>
</reference>
<gene>
    <name evidence="3" type="ORF">QBC47DRAFT_463559</name>
</gene>
<dbReference type="PANTHER" id="PTHR37544:SF3">
    <property type="entry name" value="SPRAY"/>
    <property type="match status" value="1"/>
</dbReference>
<feature type="transmembrane region" description="Helical" evidence="2">
    <location>
        <begin position="716"/>
        <end position="742"/>
    </location>
</feature>
<protein>
    <submittedName>
        <fullName evidence="3">Uncharacterized protein</fullName>
    </submittedName>
</protein>
<feature type="region of interest" description="Disordered" evidence="1">
    <location>
        <begin position="110"/>
        <end position="129"/>
    </location>
</feature>
<keyword evidence="4" id="KW-1185">Reference proteome</keyword>
<sequence length="856" mass="91065">MSRPRCWKPTSLRWQFLGLQILTVAAAIIAVAVLYSTMPNTNDSAFVDGQQMSQVRRSFLLQADTHKNKRASGPGNDTTSTAVEPQGTLALGGHRPTGFSRAKLPTQYSIAPNRTEPGYNTAAATTSDDPLQRETSDFFAFNHEPSAVTTNPGAARTAAPTTGAMMPVVSIAPVAPAVPVVPATQTQTIVATLSLPPVTTVITPPPRTTVSTLPATITTIWTTFAPMTAVTTNNGVAVTTVFTPAPRSSVKTVDPSVVTLVYTPPPETKVMAPSGSVLTLIAAIPQVGAQRGPATGAGGAPAVLFLGNGVAGTSPTGIIASARPITTSIPTTISGRLTTVPLTLIPVTTAFATTINGTPTTVQLTLTLTPTPEPGNPGTHGTSGVGDGANTPNSETRVYPAVTPAQYFAASFLPPLLAILLSFPACVVDHNVKHLQPFAALTRPGGATGPESMTLHHAWLGTVITPTKQLFQGQPIPLVASLIMWLSWLTAPLAAEAVGLKIHGVCSHLSIAGCTLAVGVSPWPARALLAVLGAMLVLLVVLAVLLRRWDTGVARNPWSVDEMAILSRRLEMHTRFKKGVEVNEAVLAEVFRGRFFLDHLPLTNPHNFPQNSHGTDSGSIKTAPAIIPHWQTPPERTLTTTSSSSCSSSTQQNSLGIKPAKRRHVHVPFATLTYPARALFTILLLGLITLLSYYHTCRGDTPFELFMDSQTFGVKFLFAAVGTVIALYWSSFFLSLAALVPFRHLACTHTKPSSTFAFTSTSTSISSTTISISATQRSREYEQTPPTNPLTGTFHALRRSEYLLLTAALMSLSAELLPTFLSNIPYALTQTYDTHRVPYMLWRHGKTFKFVSAVCF</sequence>
<proteinExistence type="predicted"/>
<evidence type="ECO:0000313" key="3">
    <source>
        <dbReference type="EMBL" id="KAK1752233.1"/>
    </source>
</evidence>
<feature type="transmembrane region" description="Helical" evidence="2">
    <location>
        <begin position="527"/>
        <end position="546"/>
    </location>
</feature>
<feature type="compositionally biased region" description="Low complexity" evidence="1">
    <location>
        <begin position="370"/>
        <end position="380"/>
    </location>
</feature>
<feature type="transmembrane region" description="Helical" evidence="2">
    <location>
        <begin position="12"/>
        <end position="35"/>
    </location>
</feature>